<accession>U6L9H6</accession>
<keyword evidence="1" id="KW-0175">Coiled coil</keyword>
<sequence length="706" mass="76675">MRLVIAPVAAAWLGASAFVFENVMAGGAWRGTETDTITNDSVYFPYAQDSALAYPGDAILKDPSAVPGQPGLANAQLENFPPIADKQQPGEPAQPDAGPKRPDLRMGQGKRLSASTAFRIAAPLLIFSLGLLAARSLSGRGESNSPGDRYHSKGQQARAKREREQAKAGKGTVEELLEQADRLVRLESVAAQLAENIENHESHLALQEFSKSVNRTKELRQALGSSSRSLGSSENVLRKAVDRGFSALSQLYEVARQHALHLVQETRGVQSVREFSYQELKMMETYLGSPLVEALENHMASLKFSCRAFALKLDETEATLEGLPELEKLEDEELVDALSANLQFIKAAHEAATVGRQSAEEVASSAVAVTLSHVVRQQTHQYRDCRDFLQERRALCKAERQRQQSLPDGNPDVLHELDTVEALLDRGETLLQKYKQEIEDLQKEREIMLVEAARLQADDVGRELKTLLDVAVSRLNFSPASVFENKDVEDAYAAIASRASQEAAEASKKVADIGKQVESRVTPEEAIINEAMMNLLMGSLQQAEENADVAAQEASAAAAAITEGTKQAPPGRVLMSAARCASGTADSLVGGAELLWLHAQLLESLESDLRVSANLARLGEAAETAGVEAGTEGTEALRRWVVELPEQRKAQLEDLQRRMRTSKSLALSHWSAKDLALTAASVKNAATGIATLVQQQQLKQTGDLIQ</sequence>
<gene>
    <name evidence="4" type="ORF">EBH_0013660</name>
</gene>
<dbReference type="AlphaFoldDB" id="U6L9H6"/>
<feature type="coiled-coil region" evidence="1">
    <location>
        <begin position="417"/>
        <end position="458"/>
    </location>
</feature>
<feature type="region of interest" description="Disordered" evidence="2">
    <location>
        <begin position="82"/>
        <end position="109"/>
    </location>
</feature>
<keyword evidence="5" id="KW-1185">Reference proteome</keyword>
<evidence type="ECO:0000256" key="1">
    <source>
        <dbReference type="SAM" id="Coils"/>
    </source>
</evidence>
<keyword evidence="3" id="KW-0732">Signal</keyword>
<name>U6L9H6_9EIME</name>
<evidence type="ECO:0000313" key="5">
    <source>
        <dbReference type="Proteomes" id="UP000030750"/>
    </source>
</evidence>
<dbReference type="VEuPathDB" id="ToxoDB:EBH_0013660"/>
<reference evidence="4" key="2">
    <citation type="submission" date="2013-10" db="EMBL/GenBank/DDBJ databases">
        <authorList>
            <person name="Aslett M."/>
        </authorList>
    </citation>
    <scope>NUCLEOTIDE SEQUENCE [LARGE SCALE GENOMIC DNA]</scope>
    <source>
        <strain evidence="4">Houghton</strain>
    </source>
</reference>
<dbReference type="OrthoDB" id="347769at2759"/>
<feature type="signal peptide" evidence="3">
    <location>
        <begin position="1"/>
        <end position="17"/>
    </location>
</feature>
<organism evidence="4 5">
    <name type="scientific">Eimeria brunetti</name>
    <dbReference type="NCBI Taxonomy" id="51314"/>
    <lineage>
        <taxon>Eukaryota</taxon>
        <taxon>Sar</taxon>
        <taxon>Alveolata</taxon>
        <taxon>Apicomplexa</taxon>
        <taxon>Conoidasida</taxon>
        <taxon>Coccidia</taxon>
        <taxon>Eucoccidiorida</taxon>
        <taxon>Eimeriorina</taxon>
        <taxon>Eimeriidae</taxon>
        <taxon>Eimeria</taxon>
    </lineage>
</organism>
<proteinExistence type="predicted"/>
<protein>
    <recommendedName>
        <fullName evidence="6">Myosin heavy chain</fullName>
    </recommendedName>
</protein>
<evidence type="ECO:0000256" key="3">
    <source>
        <dbReference type="SAM" id="SignalP"/>
    </source>
</evidence>
<reference evidence="4" key="1">
    <citation type="submission" date="2013-10" db="EMBL/GenBank/DDBJ databases">
        <title>Genomic analysis of the causative agents of coccidiosis in chickens.</title>
        <authorList>
            <person name="Reid A.J."/>
            <person name="Blake D."/>
            <person name="Billington K."/>
            <person name="Browne H."/>
            <person name="Dunn M."/>
            <person name="Hung S."/>
            <person name="Kawahara F."/>
            <person name="Miranda-Saavedra D."/>
            <person name="Mourier T."/>
            <person name="Nagra H."/>
            <person name="Otto T.D."/>
            <person name="Rawlings N."/>
            <person name="Sanchez A."/>
            <person name="Sanders M."/>
            <person name="Subramaniam C."/>
            <person name="Tay Y."/>
            <person name="Dear P."/>
            <person name="Doerig C."/>
            <person name="Gruber A."/>
            <person name="Parkinson J."/>
            <person name="Shirley M."/>
            <person name="Wan K.L."/>
            <person name="Berriman M."/>
            <person name="Tomley F."/>
            <person name="Pain A."/>
        </authorList>
    </citation>
    <scope>NUCLEOTIDE SEQUENCE [LARGE SCALE GENOMIC DNA]</scope>
    <source>
        <strain evidence="4">Houghton</strain>
    </source>
</reference>
<evidence type="ECO:0008006" key="6">
    <source>
        <dbReference type="Google" id="ProtNLM"/>
    </source>
</evidence>
<feature type="region of interest" description="Disordered" evidence="2">
    <location>
        <begin position="138"/>
        <end position="172"/>
    </location>
</feature>
<dbReference type="EMBL" id="HG710501">
    <property type="protein sequence ID" value="CDJ46836.1"/>
    <property type="molecule type" value="Genomic_DNA"/>
</dbReference>
<feature type="coiled-coil region" evidence="1">
    <location>
        <begin position="533"/>
        <end position="560"/>
    </location>
</feature>
<evidence type="ECO:0000256" key="2">
    <source>
        <dbReference type="SAM" id="MobiDB-lite"/>
    </source>
</evidence>
<feature type="chain" id="PRO_5004673736" description="Myosin heavy chain" evidence="3">
    <location>
        <begin position="18"/>
        <end position="706"/>
    </location>
</feature>
<dbReference type="Proteomes" id="UP000030750">
    <property type="component" value="Unassembled WGS sequence"/>
</dbReference>
<evidence type="ECO:0000313" key="4">
    <source>
        <dbReference type="EMBL" id="CDJ46836.1"/>
    </source>
</evidence>